<dbReference type="Gene3D" id="1.10.510.10">
    <property type="entry name" value="Transferase(Phosphotransferase) domain 1"/>
    <property type="match status" value="1"/>
</dbReference>
<accession>A0AA35WM59</accession>
<dbReference type="Pfam" id="PF00069">
    <property type="entry name" value="Pkinase"/>
    <property type="match status" value="1"/>
</dbReference>
<keyword evidence="2" id="KW-0723">Serine/threonine-protein kinase</keyword>
<keyword evidence="3" id="KW-0808">Transferase</keyword>
<keyword evidence="6" id="KW-0067">ATP-binding</keyword>
<dbReference type="PROSITE" id="PS00108">
    <property type="entry name" value="PROTEIN_KINASE_ST"/>
    <property type="match status" value="1"/>
</dbReference>
<keyword evidence="9" id="KW-1185">Reference proteome</keyword>
<dbReference type="EMBL" id="CASHTH010002154">
    <property type="protein sequence ID" value="CAI8025494.1"/>
    <property type="molecule type" value="Genomic_DNA"/>
</dbReference>
<evidence type="ECO:0000256" key="4">
    <source>
        <dbReference type="ARBA" id="ARBA00022741"/>
    </source>
</evidence>
<evidence type="ECO:0000256" key="6">
    <source>
        <dbReference type="ARBA" id="ARBA00022840"/>
    </source>
</evidence>
<dbReference type="AlphaFoldDB" id="A0AA35WM59"/>
<evidence type="ECO:0000256" key="1">
    <source>
        <dbReference type="ARBA" id="ARBA00006485"/>
    </source>
</evidence>
<dbReference type="PANTHER" id="PTHR24056">
    <property type="entry name" value="CELL DIVISION PROTEIN KINASE"/>
    <property type="match status" value="1"/>
</dbReference>
<dbReference type="InterPro" id="IPR011009">
    <property type="entry name" value="Kinase-like_dom_sf"/>
</dbReference>
<dbReference type="InterPro" id="IPR050108">
    <property type="entry name" value="CDK"/>
</dbReference>
<dbReference type="InterPro" id="IPR000719">
    <property type="entry name" value="Prot_kinase_dom"/>
</dbReference>
<reference evidence="8" key="1">
    <citation type="submission" date="2023-03" db="EMBL/GenBank/DDBJ databases">
        <authorList>
            <person name="Steffen K."/>
            <person name="Cardenas P."/>
        </authorList>
    </citation>
    <scope>NUCLEOTIDE SEQUENCE</scope>
</reference>
<evidence type="ECO:0000259" key="7">
    <source>
        <dbReference type="PROSITE" id="PS50011"/>
    </source>
</evidence>
<evidence type="ECO:0000256" key="2">
    <source>
        <dbReference type="ARBA" id="ARBA00022527"/>
    </source>
</evidence>
<evidence type="ECO:0000256" key="3">
    <source>
        <dbReference type="ARBA" id="ARBA00022679"/>
    </source>
</evidence>
<dbReference type="Proteomes" id="UP001174909">
    <property type="component" value="Unassembled WGS sequence"/>
</dbReference>
<comment type="similarity">
    <text evidence="1">Belongs to the protein kinase superfamily. CMGC Ser/Thr protein kinase family. CDC2/CDKX subfamily.</text>
</comment>
<sequence length="281" mass="32024">MGGTRERIPILFKNIVELRDVVVGKDLDNMFLVMQYCEQDIASLIDNMKVPFTESQVKCIMIQLLDGLEYLHQNYIIHRDLKVSNLLLTDKGCLKIADFGLGRCSGYPSKQLTPTVVSLWYRAPELLFGLSTYTSALDMWAAGCIFGELLSNKPLLPGKSEQQMIDLIIKLLGTPNESIWPGYSLLPMAKQIILQTQPYNNLKQKFHWLSDAGSLLLNDLLTYDPEKRSTGRKSRKSLYFREKPLPIEPAMMPTYPHLRNTTPQVHRKLPAEKQPMGKIKV</sequence>
<dbReference type="GO" id="GO:0005634">
    <property type="term" value="C:nucleus"/>
    <property type="evidence" value="ECO:0007669"/>
    <property type="project" value="TreeGrafter"/>
</dbReference>
<dbReference type="PROSITE" id="PS50011">
    <property type="entry name" value="PROTEIN_KINASE_DOM"/>
    <property type="match status" value="1"/>
</dbReference>
<keyword evidence="5 8" id="KW-0418">Kinase</keyword>
<feature type="domain" description="Protein kinase" evidence="7">
    <location>
        <begin position="1"/>
        <end position="240"/>
    </location>
</feature>
<gene>
    <name evidence="8" type="ORF">GBAR_LOCUS14722</name>
</gene>
<comment type="caution">
    <text evidence="8">The sequence shown here is derived from an EMBL/GenBank/DDBJ whole genome shotgun (WGS) entry which is preliminary data.</text>
</comment>
<dbReference type="PANTHER" id="PTHR24056:SF508">
    <property type="entry name" value="CYCLIN-DEPENDENT KINASE 10"/>
    <property type="match status" value="1"/>
</dbReference>
<evidence type="ECO:0000256" key="5">
    <source>
        <dbReference type="ARBA" id="ARBA00022777"/>
    </source>
</evidence>
<dbReference type="GO" id="GO:0007346">
    <property type="term" value="P:regulation of mitotic cell cycle"/>
    <property type="evidence" value="ECO:0007669"/>
    <property type="project" value="TreeGrafter"/>
</dbReference>
<protein>
    <submittedName>
        <fullName evidence="8">Cyclin-dependent kinase 10</fullName>
    </submittedName>
</protein>
<evidence type="ECO:0000313" key="9">
    <source>
        <dbReference type="Proteomes" id="UP001174909"/>
    </source>
</evidence>
<organism evidence="8 9">
    <name type="scientific">Geodia barretti</name>
    <name type="common">Barrett's horny sponge</name>
    <dbReference type="NCBI Taxonomy" id="519541"/>
    <lineage>
        <taxon>Eukaryota</taxon>
        <taxon>Metazoa</taxon>
        <taxon>Porifera</taxon>
        <taxon>Demospongiae</taxon>
        <taxon>Heteroscleromorpha</taxon>
        <taxon>Tetractinellida</taxon>
        <taxon>Astrophorina</taxon>
        <taxon>Geodiidae</taxon>
        <taxon>Geodia</taxon>
    </lineage>
</organism>
<dbReference type="SMART" id="SM00220">
    <property type="entry name" value="S_TKc"/>
    <property type="match status" value="1"/>
</dbReference>
<dbReference type="InterPro" id="IPR008271">
    <property type="entry name" value="Ser/Thr_kinase_AS"/>
</dbReference>
<dbReference type="FunFam" id="1.10.510.10:FF:000533">
    <property type="entry name" value="cyclin-dependent kinase 10"/>
    <property type="match status" value="1"/>
</dbReference>
<name>A0AA35WM59_GEOBA</name>
<proteinExistence type="inferred from homology"/>
<dbReference type="GO" id="GO:0004674">
    <property type="term" value="F:protein serine/threonine kinase activity"/>
    <property type="evidence" value="ECO:0007669"/>
    <property type="project" value="UniProtKB-KW"/>
</dbReference>
<evidence type="ECO:0000313" key="8">
    <source>
        <dbReference type="EMBL" id="CAI8025494.1"/>
    </source>
</evidence>
<dbReference type="Gene3D" id="3.30.200.20">
    <property type="entry name" value="Phosphorylase Kinase, domain 1"/>
    <property type="match status" value="1"/>
</dbReference>
<dbReference type="GO" id="GO:0005524">
    <property type="term" value="F:ATP binding"/>
    <property type="evidence" value="ECO:0007669"/>
    <property type="project" value="UniProtKB-KW"/>
</dbReference>
<keyword evidence="4" id="KW-0547">Nucleotide-binding</keyword>
<dbReference type="SUPFAM" id="SSF56112">
    <property type="entry name" value="Protein kinase-like (PK-like)"/>
    <property type="match status" value="1"/>
</dbReference>